<feature type="compositionally biased region" description="Polar residues" evidence="7">
    <location>
        <begin position="189"/>
        <end position="205"/>
    </location>
</feature>
<dbReference type="Proteomes" id="UP001497392">
    <property type="component" value="Unassembled WGS sequence"/>
</dbReference>
<dbReference type="InterPro" id="IPR049317">
    <property type="entry name" value="GCIP-like_N"/>
</dbReference>
<evidence type="ECO:0000256" key="3">
    <source>
        <dbReference type="ARBA" id="ARBA00008940"/>
    </source>
</evidence>
<evidence type="ECO:0000259" key="8">
    <source>
        <dbReference type="Pfam" id="PF13324"/>
    </source>
</evidence>
<keyword evidence="6" id="KW-0131">Cell cycle</keyword>
<evidence type="ECO:0000259" key="9">
    <source>
        <dbReference type="Pfam" id="PF20936"/>
    </source>
</evidence>
<sequence length="382" mass="39954">MDPISDTKEFFEVAMTPVLQACSRSDAPRAIAAAPTSIEAVHAAADGLHVEVSKVALLLGGSSKPSESEAHSVLEAAKQRFAAVCALLYARVAGAAGPSLRLATGAAGKGLLQACQAFLDSLNRPAEAEQVPQKVGIIRERCTAIMRAPKDNRAAIGVQLTKIARQVKDALREVHELVQSAAVPASDTAEANGQSNQQGSSTADQQDAAAHHSSSRMNGGADAVAAANGHNGSDVADMMVFDGEELTASELATAQAAEQVVRQVLDMLLALIRALSKMPEPSGPELETWESLVFHCKTLETSANDLVADLFGPQDPESVASAAKAVMTGSELILEELPADLPETHSKALESVRDQLCSAGERLQAELDEALQHCNAELSAEE</sequence>
<keyword evidence="4" id="KW-0963">Cytoplasm</keyword>
<feature type="compositionally biased region" description="Low complexity" evidence="7">
    <location>
        <begin position="218"/>
        <end position="229"/>
    </location>
</feature>
<organism evidence="10 11">
    <name type="scientific">Coccomyxa viridis</name>
    <dbReference type="NCBI Taxonomy" id="1274662"/>
    <lineage>
        <taxon>Eukaryota</taxon>
        <taxon>Viridiplantae</taxon>
        <taxon>Chlorophyta</taxon>
        <taxon>core chlorophytes</taxon>
        <taxon>Trebouxiophyceae</taxon>
        <taxon>Trebouxiophyceae incertae sedis</taxon>
        <taxon>Coccomyxaceae</taxon>
        <taxon>Coccomyxa</taxon>
    </lineage>
</organism>
<proteinExistence type="inferred from homology"/>
<dbReference type="Gene3D" id="1.20.1410.10">
    <property type="entry name" value="I/LWEQ domain"/>
    <property type="match status" value="1"/>
</dbReference>
<reference evidence="10 11" key="1">
    <citation type="submission" date="2024-06" db="EMBL/GenBank/DDBJ databases">
        <authorList>
            <person name="Kraege A."/>
            <person name="Thomma B."/>
        </authorList>
    </citation>
    <scope>NUCLEOTIDE SEQUENCE [LARGE SCALE GENOMIC DNA]</scope>
</reference>
<evidence type="ECO:0000313" key="11">
    <source>
        <dbReference type="Proteomes" id="UP001497392"/>
    </source>
</evidence>
<dbReference type="InterPro" id="IPR049318">
    <property type="entry name" value="GCIP_C"/>
</dbReference>
<feature type="domain" description="Cyclin-D1-binding protein 1-like N-terminal" evidence="8">
    <location>
        <begin position="42"/>
        <end position="179"/>
    </location>
</feature>
<gene>
    <name evidence="10" type="primary">g10796</name>
    <name evidence="10" type="ORF">VP750_LOCUS9682</name>
</gene>
<evidence type="ECO:0000256" key="7">
    <source>
        <dbReference type="SAM" id="MobiDB-lite"/>
    </source>
</evidence>
<evidence type="ECO:0000256" key="5">
    <source>
        <dbReference type="ARBA" id="ARBA00023242"/>
    </source>
</evidence>
<keyword evidence="5" id="KW-0539">Nucleus</keyword>
<comment type="subcellular location">
    <subcellularLocation>
        <location evidence="2">Cytoplasm</location>
    </subcellularLocation>
    <subcellularLocation>
        <location evidence="1">Nucleus</location>
    </subcellularLocation>
</comment>
<evidence type="ECO:0000256" key="2">
    <source>
        <dbReference type="ARBA" id="ARBA00004496"/>
    </source>
</evidence>
<feature type="domain" description="Cyclin-D1-binding protein 1-like C-terminal" evidence="9">
    <location>
        <begin position="243"/>
        <end position="326"/>
    </location>
</feature>
<comment type="similarity">
    <text evidence="3">Belongs to the CCNDBP1 family.</text>
</comment>
<evidence type="ECO:0000256" key="4">
    <source>
        <dbReference type="ARBA" id="ARBA00022490"/>
    </source>
</evidence>
<evidence type="ECO:0000256" key="6">
    <source>
        <dbReference type="ARBA" id="ARBA00023306"/>
    </source>
</evidence>
<name>A0ABP1G6D8_9CHLO</name>
<accession>A0ABP1G6D8</accession>
<dbReference type="PANTHER" id="PTHR15492">
    <property type="entry name" value="CYCLIN D1-BINDING PROTEIN 1"/>
    <property type="match status" value="1"/>
</dbReference>
<dbReference type="EMBL" id="CAXHTA020000017">
    <property type="protein sequence ID" value="CAL5227776.1"/>
    <property type="molecule type" value="Genomic_DNA"/>
</dbReference>
<evidence type="ECO:0000256" key="1">
    <source>
        <dbReference type="ARBA" id="ARBA00004123"/>
    </source>
</evidence>
<feature type="region of interest" description="Disordered" evidence="7">
    <location>
        <begin position="182"/>
        <end position="229"/>
    </location>
</feature>
<dbReference type="PANTHER" id="PTHR15492:SF1">
    <property type="entry name" value="CYCLIN-D1-BINDING PROTEIN 1"/>
    <property type="match status" value="1"/>
</dbReference>
<comment type="caution">
    <text evidence="10">The sequence shown here is derived from an EMBL/GenBank/DDBJ whole genome shotgun (WGS) entry which is preliminary data.</text>
</comment>
<evidence type="ECO:0000313" key="10">
    <source>
        <dbReference type="EMBL" id="CAL5227776.1"/>
    </source>
</evidence>
<dbReference type="Pfam" id="PF13324">
    <property type="entry name" value="GCIP_N"/>
    <property type="match status" value="1"/>
</dbReference>
<protein>
    <submittedName>
        <fullName evidence="10">G10796 protein</fullName>
    </submittedName>
</protein>
<dbReference type="InterPro" id="IPR026907">
    <property type="entry name" value="GCIP-like"/>
</dbReference>
<keyword evidence="11" id="KW-1185">Reference proteome</keyword>
<dbReference type="Pfam" id="PF20936">
    <property type="entry name" value="GCIP_C"/>
    <property type="match status" value="1"/>
</dbReference>